<reference evidence="3" key="3">
    <citation type="submission" date="2018-07" db="EMBL/GenBank/DDBJ databases">
        <authorList>
            <person name="Quirk P.G."/>
            <person name="Krulwich T.A."/>
        </authorList>
    </citation>
    <scope>NUCLEOTIDE SEQUENCE</scope>
    <source>
        <strain evidence="3">96224</strain>
    </source>
</reference>
<evidence type="ECO:0000313" key="3">
    <source>
        <dbReference type="EMBL" id="SUZ12324.1"/>
    </source>
</evidence>
<dbReference type="EMBL" id="UIGY01000167">
    <property type="protein sequence ID" value="SUZ12324.1"/>
    <property type="molecule type" value="Genomic_DNA"/>
</dbReference>
<dbReference type="AlphaFoldDB" id="A0A061HFP2"/>
<evidence type="ECO:0000256" key="1">
    <source>
        <dbReference type="SAM" id="SignalP"/>
    </source>
</evidence>
<name>A0A061HFP2_BLUGR</name>
<gene>
    <name evidence="2" type="ORF">BGT96224_E3962</name>
    <name evidence="3" type="ORF">BGT96224V2_LOCUS5490</name>
</gene>
<evidence type="ECO:0000313" key="2">
    <source>
        <dbReference type="EMBL" id="EPQ62962.1"/>
    </source>
</evidence>
<feature type="chain" id="PRO_5044538299" evidence="1">
    <location>
        <begin position="23"/>
        <end position="164"/>
    </location>
</feature>
<dbReference type="EMBL" id="KE375139">
    <property type="protein sequence ID" value="EPQ62962.1"/>
    <property type="molecule type" value="Genomic_DNA"/>
</dbReference>
<dbReference type="OrthoDB" id="10312204at2759"/>
<accession>A0A061HFP2</accession>
<organism evidence="3">
    <name type="scientific">Blumeria graminis f. sp. tritici 96224</name>
    <dbReference type="NCBI Taxonomy" id="1268274"/>
    <lineage>
        <taxon>Eukaryota</taxon>
        <taxon>Fungi</taxon>
        <taxon>Dikarya</taxon>
        <taxon>Ascomycota</taxon>
        <taxon>Pezizomycotina</taxon>
        <taxon>Leotiomycetes</taxon>
        <taxon>Erysiphales</taxon>
        <taxon>Erysiphaceae</taxon>
        <taxon>Blumeria</taxon>
    </lineage>
</organism>
<dbReference type="Proteomes" id="UP000053110">
    <property type="component" value="Unassembled WGS sequence"/>
</dbReference>
<keyword evidence="1" id="KW-0732">Signal</keyword>
<feature type="signal peptide" evidence="1">
    <location>
        <begin position="1"/>
        <end position="22"/>
    </location>
</feature>
<dbReference type="HOGENOM" id="CLU_1618735_0_0_1"/>
<proteinExistence type="predicted"/>
<reference evidence="2" key="2">
    <citation type="submission" date="2013-01" db="EMBL/GenBank/DDBJ databases">
        <title>The wheat powdery mildew genome reveals unique evolution of an obligate biotroph.</title>
        <authorList>
            <person name="Oberhaensli S."/>
            <person name="Wicker T."/>
            <person name="Keller B."/>
        </authorList>
    </citation>
    <scope>NUCLEOTIDE SEQUENCE</scope>
    <source>
        <strain evidence="2">96224</strain>
    </source>
</reference>
<sequence>MRPSYSFGVVALLFSLTTPAVGAVAGPVAGPGTRSYYCSENSSFRDKDIMLALRTIFSAQNDVYQNCENVPVCRKTVRKNKFKIALYQGRYFKRPGNRGTLFVTNIKAIQLYKVVRGSFWAVARCEATECVFEGIFRNHRSGHDNLCSERDKNIPSLIYRSPTR</sequence>
<reference evidence="4" key="1">
    <citation type="journal article" date="2013" name="Nat. Genet.">
        <title>The wheat powdery mildew genome shows the unique evolution of an obligate biotroph.</title>
        <authorList>
            <person name="Wicker T."/>
            <person name="Oberhaensli S."/>
            <person name="Parlange F."/>
            <person name="Buchmann J.P."/>
            <person name="Shatalina M."/>
            <person name="Roffler S."/>
            <person name="Ben-David R."/>
            <person name="Dolezel J."/>
            <person name="Simkova H."/>
            <person name="Schulze-Lefert P."/>
            <person name="Spanu P.D."/>
            <person name="Bruggmann R."/>
            <person name="Amselem J."/>
            <person name="Quesneville H."/>
            <person name="Ver Loren van Themaat E."/>
            <person name="Paape T."/>
            <person name="Shimizu K.K."/>
            <person name="Keller B."/>
        </authorList>
    </citation>
    <scope>NUCLEOTIDE SEQUENCE [LARGE SCALE GENOMIC DNA]</scope>
    <source>
        <strain evidence="4">96224</strain>
    </source>
</reference>
<evidence type="ECO:0000313" key="4">
    <source>
        <dbReference type="Proteomes" id="UP000053110"/>
    </source>
</evidence>
<protein>
    <submittedName>
        <fullName evidence="3">BgtE-3962</fullName>
    </submittedName>
    <submittedName>
        <fullName evidence="2">Putative secreted effector protein</fullName>
    </submittedName>
</protein>